<proteinExistence type="predicted"/>
<name>A0ABS2AJ20_9ACTN</name>
<protein>
    <submittedName>
        <fullName evidence="3">Acyltransferase</fullName>
    </submittedName>
</protein>
<keyword evidence="1" id="KW-0472">Membrane</keyword>
<reference evidence="3 4" key="1">
    <citation type="submission" date="2021-01" db="EMBL/GenBank/DDBJ databases">
        <title>Actinoplanes sp. nov. LDG1-06 isolated from lichen.</title>
        <authorList>
            <person name="Saeng-In P."/>
            <person name="Phongsopitanun W."/>
            <person name="Kanchanasin P."/>
            <person name="Yuki M."/>
            <person name="Kudo T."/>
            <person name="Ohkuma M."/>
            <person name="Tanasupawat S."/>
        </authorList>
    </citation>
    <scope>NUCLEOTIDE SEQUENCE [LARGE SCALE GENOMIC DNA]</scope>
    <source>
        <strain evidence="3 4">LDG1-06</strain>
    </source>
</reference>
<feature type="domain" description="Acyltransferase 3" evidence="2">
    <location>
        <begin position="9"/>
        <end position="288"/>
    </location>
</feature>
<keyword evidence="1" id="KW-0812">Transmembrane</keyword>
<evidence type="ECO:0000313" key="4">
    <source>
        <dbReference type="Proteomes" id="UP000632138"/>
    </source>
</evidence>
<keyword evidence="1" id="KW-1133">Transmembrane helix</keyword>
<feature type="transmembrane region" description="Helical" evidence="1">
    <location>
        <begin position="12"/>
        <end position="33"/>
    </location>
</feature>
<keyword evidence="3" id="KW-0012">Acyltransferase</keyword>
<accession>A0ABS2AJ20</accession>
<feature type="transmembrane region" description="Helical" evidence="1">
    <location>
        <begin position="246"/>
        <end position="269"/>
    </location>
</feature>
<keyword evidence="3" id="KW-0808">Transferase</keyword>
<gene>
    <name evidence="3" type="ORF">JIG36_30200</name>
</gene>
<dbReference type="RefSeq" id="WP_203379780.1">
    <property type="nucleotide sequence ID" value="NZ_JAENHP010000012.1"/>
</dbReference>
<evidence type="ECO:0000313" key="3">
    <source>
        <dbReference type="EMBL" id="MBM2619790.1"/>
    </source>
</evidence>
<evidence type="ECO:0000256" key="1">
    <source>
        <dbReference type="SAM" id="Phobius"/>
    </source>
</evidence>
<feature type="transmembrane region" description="Helical" evidence="1">
    <location>
        <begin position="281"/>
        <end position="300"/>
    </location>
</feature>
<sequence>MAEPRARDRYFDLLRVVAIIRVSVFHMFPYALLELAFPSMGVMFALAGSLMAGSLARSATPRVLYGRVRRLLPAYWVLAAIVVPVMLLEGWDDRPALWRMLAWIVPFTDPPYNALGEQAGEVLWYLVTYFWLVLLSPLMLWLYRRARPAAILLPLALLVFHHSDLLMYAPCWILGFAHRDGSLRRVPAWLVTLLAVGCVGGGLAYAHVTSTTLPDTFIPYAVYQLGFVLVLLRGRPSVPASRWVSLVNARAVTIYLWNNVAIALCFPVGDVFEAWRLGQAGYALIALALLANAVLLFGWVEDVAARRRPRFLPWPSFQSDRLAHALR</sequence>
<feature type="transmembrane region" description="Helical" evidence="1">
    <location>
        <begin position="39"/>
        <end position="59"/>
    </location>
</feature>
<feature type="transmembrane region" description="Helical" evidence="1">
    <location>
        <begin position="71"/>
        <end position="91"/>
    </location>
</feature>
<dbReference type="EMBL" id="JAENHP010000012">
    <property type="protein sequence ID" value="MBM2619790.1"/>
    <property type="molecule type" value="Genomic_DNA"/>
</dbReference>
<feature type="transmembrane region" description="Helical" evidence="1">
    <location>
        <begin position="217"/>
        <end position="234"/>
    </location>
</feature>
<dbReference type="GO" id="GO:0016746">
    <property type="term" value="F:acyltransferase activity"/>
    <property type="evidence" value="ECO:0007669"/>
    <property type="project" value="UniProtKB-KW"/>
</dbReference>
<evidence type="ECO:0000259" key="2">
    <source>
        <dbReference type="Pfam" id="PF01757"/>
    </source>
</evidence>
<feature type="transmembrane region" description="Helical" evidence="1">
    <location>
        <begin position="122"/>
        <end position="143"/>
    </location>
</feature>
<keyword evidence="4" id="KW-1185">Reference proteome</keyword>
<organism evidence="3 4">
    <name type="scientific">Paractinoplanes ovalisporus</name>
    <dbReference type="NCBI Taxonomy" id="2810368"/>
    <lineage>
        <taxon>Bacteria</taxon>
        <taxon>Bacillati</taxon>
        <taxon>Actinomycetota</taxon>
        <taxon>Actinomycetes</taxon>
        <taxon>Micromonosporales</taxon>
        <taxon>Micromonosporaceae</taxon>
        <taxon>Paractinoplanes</taxon>
    </lineage>
</organism>
<dbReference type="Pfam" id="PF01757">
    <property type="entry name" value="Acyl_transf_3"/>
    <property type="match status" value="1"/>
</dbReference>
<feature type="transmembrane region" description="Helical" evidence="1">
    <location>
        <begin position="186"/>
        <end position="205"/>
    </location>
</feature>
<comment type="caution">
    <text evidence="3">The sequence shown here is derived from an EMBL/GenBank/DDBJ whole genome shotgun (WGS) entry which is preliminary data.</text>
</comment>
<dbReference type="Proteomes" id="UP000632138">
    <property type="component" value="Unassembled WGS sequence"/>
</dbReference>
<dbReference type="InterPro" id="IPR002656">
    <property type="entry name" value="Acyl_transf_3_dom"/>
</dbReference>